<dbReference type="AlphaFoldDB" id="A0A3M7S394"/>
<reference evidence="2 3" key="1">
    <citation type="journal article" date="2018" name="Sci. Rep.">
        <title>Genomic signatures of local adaptation to the degree of environmental predictability in rotifers.</title>
        <authorList>
            <person name="Franch-Gras L."/>
            <person name="Hahn C."/>
            <person name="Garcia-Roger E.M."/>
            <person name="Carmona M.J."/>
            <person name="Serra M."/>
            <person name="Gomez A."/>
        </authorList>
    </citation>
    <scope>NUCLEOTIDE SEQUENCE [LARGE SCALE GENOMIC DNA]</scope>
    <source>
        <strain evidence="2">HYR1</strain>
    </source>
</reference>
<protein>
    <submittedName>
        <fullName evidence="2">FAD-dependent oxidoreductase</fullName>
    </submittedName>
</protein>
<dbReference type="InterPro" id="IPR045860">
    <property type="entry name" value="Snake_toxin-like_sf"/>
</dbReference>
<evidence type="ECO:0000313" key="3">
    <source>
        <dbReference type="Proteomes" id="UP000276133"/>
    </source>
</evidence>
<sequence>MSKYFVTLLILILADLTLVDKAIALRCHVCSNCSLAYDENTHTKITCKAEENACGIEFVSDNTYSKTCTSLEVCEVFSPSSTGSPSSTLQSTSTTTTDASLTTEPFTLYLVCCTDDLCNESPVLIKRVPSFKDMKLVNAWSGYYEYNTLDQNLII</sequence>
<gene>
    <name evidence="2" type="ORF">BpHYR1_005458</name>
</gene>
<dbReference type="Proteomes" id="UP000276133">
    <property type="component" value="Unassembled WGS sequence"/>
</dbReference>
<accession>A0A3M7S394</accession>
<dbReference type="SUPFAM" id="SSF57302">
    <property type="entry name" value="Snake toxin-like"/>
    <property type="match status" value="1"/>
</dbReference>
<evidence type="ECO:0000313" key="2">
    <source>
        <dbReference type="EMBL" id="RNA30110.1"/>
    </source>
</evidence>
<feature type="signal peptide" evidence="1">
    <location>
        <begin position="1"/>
        <end position="24"/>
    </location>
</feature>
<comment type="caution">
    <text evidence="2">The sequence shown here is derived from an EMBL/GenBank/DDBJ whole genome shotgun (WGS) entry which is preliminary data.</text>
</comment>
<name>A0A3M7S394_BRAPC</name>
<feature type="chain" id="PRO_5017942195" evidence="1">
    <location>
        <begin position="25"/>
        <end position="155"/>
    </location>
</feature>
<dbReference type="Gene3D" id="3.30.9.10">
    <property type="entry name" value="D-Amino Acid Oxidase, subunit A, domain 2"/>
    <property type="match status" value="1"/>
</dbReference>
<keyword evidence="1" id="KW-0732">Signal</keyword>
<evidence type="ECO:0000256" key="1">
    <source>
        <dbReference type="SAM" id="SignalP"/>
    </source>
</evidence>
<keyword evidence="3" id="KW-1185">Reference proteome</keyword>
<proteinExistence type="predicted"/>
<dbReference type="EMBL" id="REGN01002122">
    <property type="protein sequence ID" value="RNA30110.1"/>
    <property type="molecule type" value="Genomic_DNA"/>
</dbReference>
<organism evidence="2 3">
    <name type="scientific">Brachionus plicatilis</name>
    <name type="common">Marine rotifer</name>
    <name type="synonym">Brachionus muelleri</name>
    <dbReference type="NCBI Taxonomy" id="10195"/>
    <lineage>
        <taxon>Eukaryota</taxon>
        <taxon>Metazoa</taxon>
        <taxon>Spiralia</taxon>
        <taxon>Gnathifera</taxon>
        <taxon>Rotifera</taxon>
        <taxon>Eurotatoria</taxon>
        <taxon>Monogononta</taxon>
        <taxon>Pseudotrocha</taxon>
        <taxon>Ploima</taxon>
        <taxon>Brachionidae</taxon>
        <taxon>Brachionus</taxon>
    </lineage>
</organism>